<gene>
    <name evidence="2" type="ORF">KTT_44780</name>
</gene>
<dbReference type="AlphaFoldDB" id="A0A402A6A6"/>
<accession>A0A402A6A6</accession>
<dbReference type="SUPFAM" id="SSF109854">
    <property type="entry name" value="DinB/YfiT-like putative metalloenzymes"/>
    <property type="match status" value="1"/>
</dbReference>
<organism evidence="2 3">
    <name type="scientific">Tengunoibacter tsumagoiensis</name>
    <dbReference type="NCBI Taxonomy" id="2014871"/>
    <lineage>
        <taxon>Bacteria</taxon>
        <taxon>Bacillati</taxon>
        <taxon>Chloroflexota</taxon>
        <taxon>Ktedonobacteria</taxon>
        <taxon>Ktedonobacterales</taxon>
        <taxon>Dictyobacteraceae</taxon>
        <taxon>Tengunoibacter</taxon>
    </lineage>
</organism>
<protein>
    <recommendedName>
        <fullName evidence="1">DinB-like domain-containing protein</fullName>
    </recommendedName>
</protein>
<evidence type="ECO:0000313" key="2">
    <source>
        <dbReference type="EMBL" id="GCE14619.1"/>
    </source>
</evidence>
<dbReference type="Pfam" id="PF12867">
    <property type="entry name" value="DinB_2"/>
    <property type="match status" value="1"/>
</dbReference>
<proteinExistence type="predicted"/>
<dbReference type="RefSeq" id="WP_126582172.1">
    <property type="nucleotide sequence ID" value="NZ_BIFR01000002.1"/>
</dbReference>
<dbReference type="InterPro" id="IPR024775">
    <property type="entry name" value="DinB-like"/>
</dbReference>
<dbReference type="Gene3D" id="1.20.120.450">
    <property type="entry name" value="dinb family like domain"/>
    <property type="match status" value="1"/>
</dbReference>
<evidence type="ECO:0000259" key="1">
    <source>
        <dbReference type="Pfam" id="PF12867"/>
    </source>
</evidence>
<dbReference type="InterPro" id="IPR034660">
    <property type="entry name" value="DinB/YfiT-like"/>
</dbReference>
<dbReference type="EMBL" id="BIFR01000002">
    <property type="protein sequence ID" value="GCE14619.1"/>
    <property type="molecule type" value="Genomic_DNA"/>
</dbReference>
<dbReference type="Proteomes" id="UP000287352">
    <property type="component" value="Unassembled WGS sequence"/>
</dbReference>
<sequence length="197" mass="22316">MIEHQHSLLPFYAGWDRYQQRLVAAITLLTEEQLALRLTPQHWSIGMYVTHIVASRAWWFHARMGEKSVDLTSYELWALGVCEAGVDPCHSAAELVAGLEKTWQGIKQTLIRLTPADLEQVIPPLGDAERVQHAELVEPALQPYAQMWIEAARQAHIVRPSVSLQSVIWHVLEHDIHHGSEIFTTLGVHGLPVFELD</sequence>
<evidence type="ECO:0000313" key="3">
    <source>
        <dbReference type="Proteomes" id="UP000287352"/>
    </source>
</evidence>
<feature type="domain" description="DinB-like" evidence="1">
    <location>
        <begin position="16"/>
        <end position="182"/>
    </location>
</feature>
<name>A0A402A6A6_9CHLR</name>
<comment type="caution">
    <text evidence="2">The sequence shown here is derived from an EMBL/GenBank/DDBJ whole genome shotgun (WGS) entry which is preliminary data.</text>
</comment>
<dbReference type="OrthoDB" id="157719at2"/>
<keyword evidence="3" id="KW-1185">Reference proteome</keyword>
<reference evidence="3" key="1">
    <citation type="submission" date="2018-12" db="EMBL/GenBank/DDBJ databases">
        <title>Tengunoibacter tsumagoiensis gen. nov., sp. nov., Dictyobacter kobayashii sp. nov., D. alpinus sp. nov., and D. joshuensis sp. nov. and description of Dictyobacteraceae fam. nov. within the order Ktedonobacterales isolated from Tengu-no-mugimeshi.</title>
        <authorList>
            <person name="Wang C.M."/>
            <person name="Zheng Y."/>
            <person name="Sakai Y."/>
            <person name="Toyoda A."/>
            <person name="Minakuchi Y."/>
            <person name="Abe K."/>
            <person name="Yokota A."/>
            <person name="Yabe S."/>
        </authorList>
    </citation>
    <scope>NUCLEOTIDE SEQUENCE [LARGE SCALE GENOMIC DNA]</scope>
    <source>
        <strain evidence="3">Uno3</strain>
    </source>
</reference>